<dbReference type="Proteomes" id="UP000199675">
    <property type="component" value="Unassembled WGS sequence"/>
</dbReference>
<feature type="region of interest" description="Disordered" evidence="1">
    <location>
        <begin position="26"/>
        <end position="46"/>
    </location>
</feature>
<dbReference type="RefSeq" id="WP_091817019.1">
    <property type="nucleotide sequence ID" value="NZ_FNNE01000011.1"/>
</dbReference>
<evidence type="ECO:0000313" key="4">
    <source>
        <dbReference type="Proteomes" id="UP000199675"/>
    </source>
</evidence>
<dbReference type="GO" id="GO:0005509">
    <property type="term" value="F:calcium ion binding"/>
    <property type="evidence" value="ECO:0007669"/>
    <property type="project" value="InterPro"/>
</dbReference>
<evidence type="ECO:0008006" key="5">
    <source>
        <dbReference type="Google" id="ProtNLM"/>
    </source>
</evidence>
<feature type="chain" id="PRO_5011490450" description="Thrombospondin type 3 repeat-containing protein" evidence="2">
    <location>
        <begin position="21"/>
        <end position="398"/>
    </location>
</feature>
<gene>
    <name evidence="3" type="ORF">SAMN04487960_111137</name>
</gene>
<feature type="signal peptide" evidence="2">
    <location>
        <begin position="1"/>
        <end position="20"/>
    </location>
</feature>
<name>A0A1H3D4L9_9GAMM</name>
<dbReference type="SUPFAM" id="SSF103647">
    <property type="entry name" value="TSP type-3 repeat"/>
    <property type="match status" value="1"/>
</dbReference>
<keyword evidence="4" id="KW-1185">Reference proteome</keyword>
<feature type="compositionally biased region" description="Polar residues" evidence="1">
    <location>
        <begin position="26"/>
        <end position="38"/>
    </location>
</feature>
<dbReference type="AlphaFoldDB" id="A0A1H3D4L9"/>
<evidence type="ECO:0000256" key="1">
    <source>
        <dbReference type="SAM" id="MobiDB-lite"/>
    </source>
</evidence>
<reference evidence="3 4" key="1">
    <citation type="submission" date="2016-10" db="EMBL/GenBank/DDBJ databases">
        <authorList>
            <person name="de Groot N.N."/>
        </authorList>
    </citation>
    <scope>NUCLEOTIDE SEQUENCE [LARGE SCALE GENOMIC DNA]</scope>
    <source>
        <strain evidence="3 4">CGMCC 1.7059</strain>
    </source>
</reference>
<dbReference type="OrthoDB" id="6197493at2"/>
<organism evidence="3 4">
    <name type="scientific">Marinobacter mobilis</name>
    <dbReference type="NCBI Taxonomy" id="488533"/>
    <lineage>
        <taxon>Bacteria</taxon>
        <taxon>Pseudomonadati</taxon>
        <taxon>Pseudomonadota</taxon>
        <taxon>Gammaproteobacteria</taxon>
        <taxon>Pseudomonadales</taxon>
        <taxon>Marinobacteraceae</taxon>
        <taxon>Marinobacter</taxon>
    </lineage>
</organism>
<evidence type="ECO:0000256" key="2">
    <source>
        <dbReference type="SAM" id="SignalP"/>
    </source>
</evidence>
<sequence length="398" mass="41672">MQNSAALWTLPLALTLAACNVDISTTEVTPGQPDSETPTPVKDLDSDGVADSADNCLLVPNADQANSNGDALGDACDIDTPVVEGKYQLTIYHELGSEYLDAASGVCVSATDSPFTVDVLVKGSQVFLSEEGGERRFYGIADTSGNLEVFTHPEGQFAATNGYFSEGTRRITFDYSDQQSNLDGTVSCNIAARVEANFNYATSLIAPAAMVPPGLSPGDTFYIVFVTSAGTVANLSVDAFNLFVNDVADGSSLKGTDNGDLRWKAILGHDDGTIQGENLFSVGSTSPIYNLNGDRLANNASDFFNGGMLNPIEYDETGTSLGDVNVSVGLTQTGSNLLRQGDNTLGGNDFMGDGCSRGRSGQINKPAFAASISGDDFCDSTPYPLYSVSPLLEVPSAP</sequence>
<keyword evidence="2" id="KW-0732">Signal</keyword>
<evidence type="ECO:0000313" key="3">
    <source>
        <dbReference type="EMBL" id="SDX61361.1"/>
    </source>
</evidence>
<dbReference type="Gene3D" id="4.10.1080.10">
    <property type="entry name" value="TSP type-3 repeat"/>
    <property type="match status" value="1"/>
</dbReference>
<protein>
    <recommendedName>
        <fullName evidence="5">Thrombospondin type 3 repeat-containing protein</fullName>
    </recommendedName>
</protein>
<dbReference type="STRING" id="488533.SAMN04487960_111137"/>
<accession>A0A1H3D4L9</accession>
<dbReference type="InterPro" id="IPR028974">
    <property type="entry name" value="TSP_type-3_rpt"/>
</dbReference>
<proteinExistence type="predicted"/>
<dbReference type="EMBL" id="FNNE01000011">
    <property type="protein sequence ID" value="SDX61361.1"/>
    <property type="molecule type" value="Genomic_DNA"/>
</dbReference>